<dbReference type="HOGENOM" id="CLU_2681844_0_0_9"/>
<dbReference type="EMBL" id="AAXB02000003">
    <property type="protein sequence ID" value="EDM63566.1"/>
    <property type="molecule type" value="Genomic_DNA"/>
</dbReference>
<dbReference type="Proteomes" id="UP000004016">
    <property type="component" value="Unassembled WGS sequence"/>
</dbReference>
<protein>
    <submittedName>
        <fullName evidence="1">Uncharacterized protein</fullName>
    </submittedName>
</protein>
<reference evidence="1 2" key="1">
    <citation type="submission" date="2007-03" db="EMBL/GenBank/DDBJ databases">
        <authorList>
            <person name="Fulton L."/>
            <person name="Clifton S."/>
            <person name="Fulton B."/>
            <person name="Xu J."/>
            <person name="Minx P."/>
            <person name="Pepin K.H."/>
            <person name="Johnson M."/>
            <person name="Thiruvilangam P."/>
            <person name="Bhonagiri V."/>
            <person name="Nash W.E."/>
            <person name="Mardis E.R."/>
            <person name="Wilson R.K."/>
        </authorList>
    </citation>
    <scope>NUCLEOTIDE SEQUENCE [LARGE SCALE GENOMIC DNA]</scope>
    <source>
        <strain evidence="1 2">DSM 13814</strain>
    </source>
</reference>
<evidence type="ECO:0000313" key="1">
    <source>
        <dbReference type="EMBL" id="EDM63566.1"/>
    </source>
</evidence>
<comment type="caution">
    <text evidence="1">The sequence shown here is derived from an EMBL/GenBank/DDBJ whole genome shotgun (WGS) entry which is preliminary data.</text>
</comment>
<organism evidence="1 2">
    <name type="scientific">Dorea longicatena DSM 13814</name>
    <dbReference type="NCBI Taxonomy" id="411462"/>
    <lineage>
        <taxon>Bacteria</taxon>
        <taxon>Bacillati</taxon>
        <taxon>Bacillota</taxon>
        <taxon>Clostridia</taxon>
        <taxon>Lachnospirales</taxon>
        <taxon>Lachnospiraceae</taxon>
        <taxon>Dorea</taxon>
    </lineage>
</organism>
<gene>
    <name evidence="1" type="ORF">DORLON_00849</name>
</gene>
<evidence type="ECO:0000313" key="2">
    <source>
        <dbReference type="Proteomes" id="UP000004016"/>
    </source>
</evidence>
<proteinExistence type="predicted"/>
<reference evidence="1 2" key="2">
    <citation type="submission" date="2007-04" db="EMBL/GenBank/DDBJ databases">
        <title>Draft genome sequence of Dorea longicatena (DSM 13814).</title>
        <authorList>
            <person name="Sudarsanam P."/>
            <person name="Ley R."/>
            <person name="Guruge J."/>
            <person name="Turnbaugh P.J."/>
            <person name="Mahowald M."/>
            <person name="Liep D."/>
            <person name="Gordon J."/>
        </authorList>
    </citation>
    <scope>NUCLEOTIDE SEQUENCE [LARGE SCALE GENOMIC DNA]</scope>
    <source>
        <strain evidence="1 2">DSM 13814</strain>
    </source>
</reference>
<name>A6BEX8_9FIRM</name>
<accession>A6BEX8</accession>
<sequence length="74" mass="8352">MVVSIAKKSMRSGSLAVLFEVFFPVPEALEHPHARQAVISIIDKIFFITKSPQTIIGEKFSTVLVWIDMAGKYW</sequence>
<dbReference type="AlphaFoldDB" id="A6BEX8"/>